<evidence type="ECO:0000313" key="3">
    <source>
        <dbReference type="Proteomes" id="UP000276133"/>
    </source>
</evidence>
<dbReference type="Proteomes" id="UP000276133">
    <property type="component" value="Unassembled WGS sequence"/>
</dbReference>
<keyword evidence="1" id="KW-0472">Membrane</keyword>
<feature type="transmembrane region" description="Helical" evidence="1">
    <location>
        <begin position="25"/>
        <end position="47"/>
    </location>
</feature>
<keyword evidence="1" id="KW-1133">Transmembrane helix</keyword>
<evidence type="ECO:0000313" key="2">
    <source>
        <dbReference type="EMBL" id="RMZ97111.1"/>
    </source>
</evidence>
<keyword evidence="3" id="KW-1185">Reference proteome</keyword>
<keyword evidence="1" id="KW-0812">Transmembrane</keyword>
<comment type="caution">
    <text evidence="2">The sequence shown here is derived from an EMBL/GenBank/DDBJ whole genome shotgun (WGS) entry which is preliminary data.</text>
</comment>
<accession>A0A3M7PDC7</accession>
<protein>
    <submittedName>
        <fullName evidence="2">Uncharacterized protein</fullName>
    </submittedName>
</protein>
<dbReference type="EMBL" id="REGN01011637">
    <property type="protein sequence ID" value="RMZ97111.1"/>
    <property type="molecule type" value="Genomic_DNA"/>
</dbReference>
<evidence type="ECO:0000256" key="1">
    <source>
        <dbReference type="SAM" id="Phobius"/>
    </source>
</evidence>
<gene>
    <name evidence="2" type="ORF">BpHYR1_045664</name>
</gene>
<dbReference type="AlphaFoldDB" id="A0A3M7PDC7"/>
<proteinExistence type="predicted"/>
<sequence>MKINLKYLEKKTNESNNIFFGIKIWYFYIIYEYILVFIGLFCVKCAFSLKSVLWKIVEVQSFDLIKLVK</sequence>
<organism evidence="2 3">
    <name type="scientific">Brachionus plicatilis</name>
    <name type="common">Marine rotifer</name>
    <name type="synonym">Brachionus muelleri</name>
    <dbReference type="NCBI Taxonomy" id="10195"/>
    <lineage>
        <taxon>Eukaryota</taxon>
        <taxon>Metazoa</taxon>
        <taxon>Spiralia</taxon>
        <taxon>Gnathifera</taxon>
        <taxon>Rotifera</taxon>
        <taxon>Eurotatoria</taxon>
        <taxon>Monogononta</taxon>
        <taxon>Pseudotrocha</taxon>
        <taxon>Ploima</taxon>
        <taxon>Brachionidae</taxon>
        <taxon>Brachionus</taxon>
    </lineage>
</organism>
<name>A0A3M7PDC7_BRAPC</name>
<reference evidence="2 3" key="1">
    <citation type="journal article" date="2018" name="Sci. Rep.">
        <title>Genomic signatures of local adaptation to the degree of environmental predictability in rotifers.</title>
        <authorList>
            <person name="Franch-Gras L."/>
            <person name="Hahn C."/>
            <person name="Garcia-Roger E.M."/>
            <person name="Carmona M.J."/>
            <person name="Serra M."/>
            <person name="Gomez A."/>
        </authorList>
    </citation>
    <scope>NUCLEOTIDE SEQUENCE [LARGE SCALE GENOMIC DNA]</scope>
    <source>
        <strain evidence="2">HYR1</strain>
    </source>
</reference>